<gene>
    <name evidence="2" type="ORF">GCM10022244_17080</name>
</gene>
<comment type="caution">
    <text evidence="2">The sequence shown here is derived from an EMBL/GenBank/DDBJ whole genome shotgun (WGS) entry which is preliminary data.</text>
</comment>
<name>A0ABP7LUF9_9ACTN</name>
<reference evidence="3" key="1">
    <citation type="journal article" date="2019" name="Int. J. Syst. Evol. Microbiol.">
        <title>The Global Catalogue of Microorganisms (GCM) 10K type strain sequencing project: providing services to taxonomists for standard genome sequencing and annotation.</title>
        <authorList>
            <consortium name="The Broad Institute Genomics Platform"/>
            <consortium name="The Broad Institute Genome Sequencing Center for Infectious Disease"/>
            <person name="Wu L."/>
            <person name="Ma J."/>
        </authorList>
    </citation>
    <scope>NUCLEOTIDE SEQUENCE [LARGE SCALE GENOMIC DNA]</scope>
    <source>
        <strain evidence="3">JCM 16956</strain>
    </source>
</reference>
<protein>
    <submittedName>
        <fullName evidence="2">Uncharacterized protein</fullName>
    </submittedName>
</protein>
<organism evidence="2 3">
    <name type="scientific">Streptomyces gulbargensis</name>
    <dbReference type="NCBI Taxonomy" id="364901"/>
    <lineage>
        <taxon>Bacteria</taxon>
        <taxon>Bacillati</taxon>
        <taxon>Actinomycetota</taxon>
        <taxon>Actinomycetes</taxon>
        <taxon>Kitasatosporales</taxon>
        <taxon>Streptomycetaceae</taxon>
        <taxon>Streptomyces</taxon>
    </lineage>
</organism>
<accession>A0ABP7LUF9</accession>
<evidence type="ECO:0000313" key="2">
    <source>
        <dbReference type="EMBL" id="GAA3907571.1"/>
    </source>
</evidence>
<sequence length="55" mass="5894">MSDEGCGLRDVICDQEEPADPPGERLKGAVAFLCPEGGGREWLVPPAEVTQVVRL</sequence>
<proteinExistence type="predicted"/>
<evidence type="ECO:0000256" key="1">
    <source>
        <dbReference type="SAM" id="MobiDB-lite"/>
    </source>
</evidence>
<keyword evidence="3" id="KW-1185">Reference proteome</keyword>
<feature type="region of interest" description="Disordered" evidence="1">
    <location>
        <begin position="1"/>
        <end position="24"/>
    </location>
</feature>
<evidence type="ECO:0000313" key="3">
    <source>
        <dbReference type="Proteomes" id="UP001501000"/>
    </source>
</evidence>
<dbReference type="Proteomes" id="UP001501000">
    <property type="component" value="Unassembled WGS sequence"/>
</dbReference>
<dbReference type="EMBL" id="BAABAJ010000004">
    <property type="protein sequence ID" value="GAA3907571.1"/>
    <property type="molecule type" value="Genomic_DNA"/>
</dbReference>